<evidence type="ECO:0000256" key="1">
    <source>
        <dbReference type="ARBA" id="ARBA00004370"/>
    </source>
</evidence>
<sequence>MPFVYYALWALGVRVYIKGTPPPPAKMSTGQTGVLFVCSHCTTCDLVFLSFVLGRPILIVTYSISRLSEIISPIKTVRLTRDRTTDANMITKLLEKGDLTI</sequence>
<dbReference type="EMBL" id="MNCJ02000330">
    <property type="protein sequence ID" value="KAF5765994.1"/>
    <property type="molecule type" value="Genomic_DNA"/>
</dbReference>
<dbReference type="InParanoid" id="A0A251SAP4"/>
<evidence type="ECO:0000313" key="4">
    <source>
        <dbReference type="EMBL" id="OTF95927.1"/>
    </source>
</evidence>
<comment type="subcellular location">
    <subcellularLocation>
        <location evidence="1">Membrane</location>
    </subcellularLocation>
</comment>
<evidence type="ECO:0000256" key="2">
    <source>
        <dbReference type="ARBA" id="ARBA00023136"/>
    </source>
</evidence>
<keyword evidence="3" id="KW-0808">Transferase</keyword>
<reference evidence="3 5" key="1">
    <citation type="journal article" date="2017" name="Nature">
        <title>The sunflower genome provides insights into oil metabolism, flowering and Asterid evolution.</title>
        <authorList>
            <person name="Badouin H."/>
            <person name="Gouzy J."/>
            <person name="Grassa C.J."/>
            <person name="Murat F."/>
            <person name="Staton S.E."/>
            <person name="Cottret L."/>
            <person name="Lelandais-Briere C."/>
            <person name="Owens G.L."/>
            <person name="Carrere S."/>
            <person name="Mayjonade B."/>
            <person name="Legrand L."/>
            <person name="Gill N."/>
            <person name="Kane N.C."/>
            <person name="Bowers J.E."/>
            <person name="Hubner S."/>
            <person name="Bellec A."/>
            <person name="Berard A."/>
            <person name="Berges H."/>
            <person name="Blanchet N."/>
            <person name="Boniface M.C."/>
            <person name="Brunel D."/>
            <person name="Catrice O."/>
            <person name="Chaidir N."/>
            <person name="Claudel C."/>
            <person name="Donnadieu C."/>
            <person name="Faraut T."/>
            <person name="Fievet G."/>
            <person name="Helmstetter N."/>
            <person name="King M."/>
            <person name="Knapp S.J."/>
            <person name="Lai Z."/>
            <person name="Le Paslier M.C."/>
            <person name="Lippi Y."/>
            <person name="Lorenzon L."/>
            <person name="Mandel J.R."/>
            <person name="Marage G."/>
            <person name="Marchand G."/>
            <person name="Marquand E."/>
            <person name="Bret-Mestries E."/>
            <person name="Morien E."/>
            <person name="Nambeesan S."/>
            <person name="Nguyen T."/>
            <person name="Pegot-Espagnet P."/>
            <person name="Pouilly N."/>
            <person name="Raftis F."/>
            <person name="Sallet E."/>
            <person name="Schiex T."/>
            <person name="Thomas J."/>
            <person name="Vandecasteele C."/>
            <person name="Vares D."/>
            <person name="Vear F."/>
            <person name="Vautrin S."/>
            <person name="Crespi M."/>
            <person name="Mangin B."/>
            <person name="Burke J.M."/>
            <person name="Salse J."/>
            <person name="Munos S."/>
            <person name="Vincourt P."/>
            <person name="Rieseberg L.H."/>
            <person name="Langlade N.B."/>
        </authorList>
    </citation>
    <scope>NUCLEOTIDE SEQUENCE [LARGE SCALE GENOMIC DNA]</scope>
    <source>
        <strain evidence="5">cv. SF193</strain>
        <tissue evidence="3">Leaves</tissue>
    </source>
</reference>
<gene>
    <name evidence="4" type="ORF">HannXRQ_Chr15g0488491</name>
    <name evidence="3" type="ORF">HanXRQr2_Chr15g0710091</name>
</gene>
<reference evidence="4" key="2">
    <citation type="submission" date="2017-02" db="EMBL/GenBank/DDBJ databases">
        <title>Sunflower complete genome.</title>
        <authorList>
            <person name="Langlade N."/>
            <person name="Munos S."/>
        </authorList>
    </citation>
    <scope>NUCLEOTIDE SEQUENCE [LARGE SCALE GENOMIC DNA]</scope>
    <source>
        <tissue evidence="4">Leaves</tissue>
    </source>
</reference>
<dbReference type="GO" id="GO:0004366">
    <property type="term" value="F:glycerol-3-phosphate O-acyltransferase activity"/>
    <property type="evidence" value="ECO:0007669"/>
    <property type="project" value="UniProtKB-EC"/>
</dbReference>
<proteinExistence type="predicted"/>
<name>A0A251SAP4_HELAN</name>
<dbReference type="EMBL" id="CM007904">
    <property type="protein sequence ID" value="OTF95927.1"/>
    <property type="molecule type" value="Genomic_DNA"/>
</dbReference>
<keyword evidence="3" id="KW-0012">Acyltransferase</keyword>
<dbReference type="GO" id="GO:0016020">
    <property type="term" value="C:membrane"/>
    <property type="evidence" value="ECO:0007669"/>
    <property type="project" value="UniProtKB-SubCell"/>
</dbReference>
<dbReference type="AlphaFoldDB" id="A0A251SAP4"/>
<dbReference type="PANTHER" id="PTHR15486">
    <property type="entry name" value="ANCIENT UBIQUITOUS PROTEIN"/>
    <property type="match status" value="1"/>
</dbReference>
<dbReference type="Gramene" id="mRNA:HanXRQr2_Chr15g0710091">
    <property type="protein sequence ID" value="CDS:HanXRQr2_Chr15g0710091.1"/>
    <property type="gene ID" value="HanXRQr2_Chr15g0710091"/>
</dbReference>
<dbReference type="Proteomes" id="UP000215914">
    <property type="component" value="Chromosome 15"/>
</dbReference>
<organism evidence="4 5">
    <name type="scientific">Helianthus annuus</name>
    <name type="common">Common sunflower</name>
    <dbReference type="NCBI Taxonomy" id="4232"/>
    <lineage>
        <taxon>Eukaryota</taxon>
        <taxon>Viridiplantae</taxon>
        <taxon>Streptophyta</taxon>
        <taxon>Embryophyta</taxon>
        <taxon>Tracheophyta</taxon>
        <taxon>Spermatophyta</taxon>
        <taxon>Magnoliopsida</taxon>
        <taxon>eudicotyledons</taxon>
        <taxon>Gunneridae</taxon>
        <taxon>Pentapetalae</taxon>
        <taxon>asterids</taxon>
        <taxon>campanulids</taxon>
        <taxon>Asterales</taxon>
        <taxon>Asteraceae</taxon>
        <taxon>Asteroideae</taxon>
        <taxon>Heliantheae alliance</taxon>
        <taxon>Heliantheae</taxon>
        <taxon>Helianthus</taxon>
    </lineage>
</organism>
<reference evidence="3" key="3">
    <citation type="submission" date="2020-06" db="EMBL/GenBank/DDBJ databases">
        <title>Helianthus annuus Genome sequencing and assembly Release 2.</title>
        <authorList>
            <person name="Gouzy J."/>
            <person name="Langlade N."/>
            <person name="Munos S."/>
        </authorList>
    </citation>
    <scope>NUCLEOTIDE SEQUENCE</scope>
    <source>
        <tissue evidence="3">Leaves</tissue>
    </source>
</reference>
<evidence type="ECO:0000313" key="3">
    <source>
        <dbReference type="EMBL" id="KAF5765994.1"/>
    </source>
</evidence>
<protein>
    <submittedName>
        <fullName evidence="3">Glycerol-3-phosphate 1-O-acyltransferase</fullName>
        <ecNumber evidence="3">2.3.1.15</ecNumber>
    </submittedName>
</protein>
<keyword evidence="5" id="KW-1185">Reference proteome</keyword>
<dbReference type="EC" id="2.3.1.15" evidence="3"/>
<dbReference type="PANTHER" id="PTHR15486:SF91">
    <property type="entry name" value="PHOSPHOLIPID_GLYCEROL ACYLTRANSFERASE DOMAIN-CONTAINING PROTEIN"/>
    <property type="match status" value="1"/>
</dbReference>
<keyword evidence="2" id="KW-0472">Membrane</keyword>
<accession>A0A251SAP4</accession>
<evidence type="ECO:0000313" key="5">
    <source>
        <dbReference type="Proteomes" id="UP000215914"/>
    </source>
</evidence>
<dbReference type="SUPFAM" id="SSF69593">
    <property type="entry name" value="Glycerol-3-phosphate (1)-acyltransferase"/>
    <property type="match status" value="1"/>
</dbReference>